<protein>
    <submittedName>
        <fullName evidence="2">Uncharacterized protein</fullName>
    </submittedName>
</protein>
<evidence type="ECO:0000256" key="1">
    <source>
        <dbReference type="SAM" id="MobiDB-lite"/>
    </source>
</evidence>
<dbReference type="EMBL" id="CP074132">
    <property type="protein sequence ID" value="QUX29105.1"/>
    <property type="molecule type" value="Genomic_DNA"/>
</dbReference>
<gene>
    <name evidence="2" type="ORF">KGD83_00370</name>
</gene>
<evidence type="ECO:0000313" key="2">
    <source>
        <dbReference type="EMBL" id="QUX29105.1"/>
    </source>
</evidence>
<dbReference type="RefSeq" id="WP_212641993.1">
    <property type="nucleotide sequence ID" value="NZ_CP074132.1"/>
</dbReference>
<name>A0ABX8C3Z5_9ACTN</name>
<accession>A0ABX8C3Z5</accession>
<keyword evidence="3" id="KW-1185">Reference proteome</keyword>
<feature type="compositionally biased region" description="Pro residues" evidence="1">
    <location>
        <begin position="59"/>
        <end position="68"/>
    </location>
</feature>
<sequence>MHIVTALVAVLLRCLRPARGLHAAPRVLAAELRAEARRRRASRVRRYAADPGTVASAPASPPVPAPRPAPDDARRAPLPPVDPPEALVRGYYLAHEARRQPVGDLLTGPGVLVS</sequence>
<proteinExistence type="predicted"/>
<reference evidence="3" key="1">
    <citation type="submission" date="2021-05" db="EMBL/GenBank/DDBJ databases">
        <title>Direct Submission.</title>
        <authorList>
            <person name="Li K."/>
            <person name="Gao J."/>
        </authorList>
    </citation>
    <scope>NUCLEOTIDE SEQUENCE [LARGE SCALE GENOMIC DNA]</scope>
    <source>
        <strain evidence="3">HDS12</strain>
    </source>
</reference>
<feature type="region of interest" description="Disordered" evidence="1">
    <location>
        <begin position="40"/>
        <end position="81"/>
    </location>
</feature>
<organism evidence="2 3">
    <name type="scientific">Nocardiopsis akebiae</name>
    <dbReference type="NCBI Taxonomy" id="2831968"/>
    <lineage>
        <taxon>Bacteria</taxon>
        <taxon>Bacillati</taxon>
        <taxon>Actinomycetota</taxon>
        <taxon>Actinomycetes</taxon>
        <taxon>Streptosporangiales</taxon>
        <taxon>Nocardiopsidaceae</taxon>
        <taxon>Nocardiopsis</taxon>
    </lineage>
</organism>
<evidence type="ECO:0000313" key="3">
    <source>
        <dbReference type="Proteomes" id="UP000678016"/>
    </source>
</evidence>
<dbReference type="Proteomes" id="UP000678016">
    <property type="component" value="Chromosome"/>
</dbReference>